<comment type="caution">
    <text evidence="2">The sequence shown here is derived from an EMBL/GenBank/DDBJ whole genome shotgun (WGS) entry which is preliminary data.</text>
</comment>
<organism evidence="2 3">
    <name type="scientific">Croceitalea dokdonensis DOKDO 023</name>
    <dbReference type="NCBI Taxonomy" id="1300341"/>
    <lineage>
        <taxon>Bacteria</taxon>
        <taxon>Pseudomonadati</taxon>
        <taxon>Bacteroidota</taxon>
        <taxon>Flavobacteriia</taxon>
        <taxon>Flavobacteriales</taxon>
        <taxon>Flavobacteriaceae</taxon>
        <taxon>Croceitalea</taxon>
    </lineage>
</organism>
<protein>
    <recommendedName>
        <fullName evidence="4">Lipocalin-like domain-containing protein</fullName>
    </recommendedName>
</protein>
<feature type="chain" id="PRO_5006135074" description="Lipocalin-like domain-containing protein" evidence="1">
    <location>
        <begin position="22"/>
        <end position="154"/>
    </location>
</feature>
<dbReference type="EMBL" id="LDJX01000005">
    <property type="protein sequence ID" value="KPM31462.1"/>
    <property type="molecule type" value="Genomic_DNA"/>
</dbReference>
<keyword evidence="3" id="KW-1185">Reference proteome</keyword>
<proteinExistence type="predicted"/>
<reference evidence="2 3" key="1">
    <citation type="submission" date="2015-09" db="EMBL/GenBank/DDBJ databases">
        <title>Genome sequence of the marine flavobacterium Croceitalea dokdonensis DOKDO 023 that contains proton- and sodium-pumping rhodopsins.</title>
        <authorList>
            <person name="Kwon S.-K."/>
            <person name="Lee H.K."/>
            <person name="Kwak M.-J."/>
            <person name="Kim J.F."/>
        </authorList>
    </citation>
    <scope>NUCLEOTIDE SEQUENCE [LARGE SCALE GENOMIC DNA]</scope>
    <source>
        <strain evidence="2 3">DOKDO 023</strain>
    </source>
</reference>
<gene>
    <name evidence="2" type="ORF">I595_2730</name>
</gene>
<keyword evidence="1" id="KW-0732">Signal</keyword>
<evidence type="ECO:0000313" key="2">
    <source>
        <dbReference type="EMBL" id="KPM31462.1"/>
    </source>
</evidence>
<evidence type="ECO:0000256" key="1">
    <source>
        <dbReference type="SAM" id="SignalP"/>
    </source>
</evidence>
<dbReference type="Proteomes" id="UP000050280">
    <property type="component" value="Unassembled WGS sequence"/>
</dbReference>
<evidence type="ECO:0008006" key="4">
    <source>
        <dbReference type="Google" id="ProtNLM"/>
    </source>
</evidence>
<evidence type="ECO:0000313" key="3">
    <source>
        <dbReference type="Proteomes" id="UP000050280"/>
    </source>
</evidence>
<dbReference type="AlphaFoldDB" id="A0A0P7AUE9"/>
<dbReference type="STRING" id="1300341.I595_2730"/>
<accession>A0A0P7AUE9</accession>
<dbReference type="PROSITE" id="PS51257">
    <property type="entry name" value="PROKAR_LIPOPROTEIN"/>
    <property type="match status" value="1"/>
</dbReference>
<name>A0A0P7AUE9_9FLAO</name>
<feature type="signal peptide" evidence="1">
    <location>
        <begin position="1"/>
        <end position="21"/>
    </location>
</feature>
<sequence length="154" mass="17376">MKLIKLSLVLMALSLFIACDKDDDNDVMQQQFSTADVTALSSITNVGTWRVSSFIEDGDNITSVFSGFSFTFNDDGTLVVDNGTLTLNGTWQITYDDDRDDVEFEVSISTSMGDLDEDFDELSEDWYIITYSDTRIQLSEDDDDDDDILILERI</sequence>